<keyword evidence="2" id="KW-1185">Reference proteome</keyword>
<accession>A0ABX7WTC4</accession>
<dbReference type="Proteomes" id="UP000672039">
    <property type="component" value="Chromosome"/>
</dbReference>
<dbReference type="EMBL" id="CP072801">
    <property type="protein sequence ID" value="QTR45473.1"/>
    <property type="molecule type" value="Genomic_DNA"/>
</dbReference>
<protein>
    <recommendedName>
        <fullName evidence="3">YtxH-like protein</fullName>
    </recommendedName>
</protein>
<evidence type="ECO:0008006" key="3">
    <source>
        <dbReference type="Google" id="ProtNLM"/>
    </source>
</evidence>
<proteinExistence type="predicted"/>
<dbReference type="RefSeq" id="WP_210221884.1">
    <property type="nucleotide sequence ID" value="NZ_CP072801.1"/>
</dbReference>
<sequence>MFPLNFVVGAAVGAVTTYVYKDDNAKQWLNETSEKLKNGVSSFMASFQKKAEDKAEDAAEAVVTVVEEKVGKAEEVQEAAAKA</sequence>
<name>A0ABX7WTC4_9GAMM</name>
<organism evidence="1 2">
    <name type="scientific">Thiothrix litoralis</name>
    <dbReference type="NCBI Taxonomy" id="2891210"/>
    <lineage>
        <taxon>Bacteria</taxon>
        <taxon>Pseudomonadati</taxon>
        <taxon>Pseudomonadota</taxon>
        <taxon>Gammaproteobacteria</taxon>
        <taxon>Thiotrichales</taxon>
        <taxon>Thiotrichaceae</taxon>
        <taxon>Thiothrix</taxon>
    </lineage>
</organism>
<reference evidence="1 2" key="1">
    <citation type="submission" date="2021-04" db="EMBL/GenBank/DDBJ databases">
        <title>Genomics, taxonomy and metabolism of representatives of sulfur bacteria of the genus Thiothrix: Thiothrix fructosivorans QT, Thiothrix unzii A1T and three new species, Thiothrix subterranea sp. nov., Thiothrix litoralis sp. nov. and 'Candidatus Thiothrix anitrata' sp. nov.</title>
        <authorList>
            <person name="Ravin N.V."/>
            <person name="Smolyakov D."/>
            <person name="Rudenko T.S."/>
            <person name="Mardanov A.V."/>
            <person name="Beletsky A.V."/>
            <person name="Markov N.D."/>
            <person name="Fomenkov A.I."/>
            <person name="Roberts R.J."/>
            <person name="Karnachuk O.V."/>
            <person name="Novikov A."/>
            <person name="Grabovich M.Y."/>
        </authorList>
    </citation>
    <scope>NUCLEOTIDE SEQUENCE [LARGE SCALE GENOMIC DNA]</scope>
    <source>
        <strain evidence="1 2">AS</strain>
    </source>
</reference>
<evidence type="ECO:0000313" key="1">
    <source>
        <dbReference type="EMBL" id="QTR45473.1"/>
    </source>
</evidence>
<gene>
    <name evidence="1" type="ORF">J9253_15895</name>
</gene>
<evidence type="ECO:0000313" key="2">
    <source>
        <dbReference type="Proteomes" id="UP000672039"/>
    </source>
</evidence>